<keyword evidence="5" id="KW-1185">Reference proteome</keyword>
<dbReference type="RefSeq" id="WP_085817600.1">
    <property type="nucleotide sequence ID" value="NZ_FWFU01000002.1"/>
</dbReference>
<feature type="compositionally biased region" description="Basic and acidic residues" evidence="3">
    <location>
        <begin position="10"/>
        <end position="36"/>
    </location>
</feature>
<evidence type="ECO:0000256" key="2">
    <source>
        <dbReference type="ARBA" id="ARBA00022840"/>
    </source>
</evidence>
<dbReference type="OrthoDB" id="9775724at2"/>
<keyword evidence="4" id="KW-0808">Transferase</keyword>
<evidence type="ECO:0000256" key="3">
    <source>
        <dbReference type="SAM" id="MobiDB-lite"/>
    </source>
</evidence>
<dbReference type="EMBL" id="FWFU01000002">
    <property type="protein sequence ID" value="SLN38420.1"/>
    <property type="molecule type" value="Genomic_DNA"/>
</dbReference>
<dbReference type="InterPro" id="IPR005702">
    <property type="entry name" value="Wzc-like_C"/>
</dbReference>
<proteinExistence type="predicted"/>
<dbReference type="Proteomes" id="UP000193207">
    <property type="component" value="Unassembled WGS sequence"/>
</dbReference>
<dbReference type="InterPro" id="IPR033756">
    <property type="entry name" value="YlxH/NBP35"/>
</dbReference>
<dbReference type="GO" id="GO:0005886">
    <property type="term" value="C:plasma membrane"/>
    <property type="evidence" value="ECO:0007669"/>
    <property type="project" value="TreeGrafter"/>
</dbReference>
<dbReference type="CDD" id="cd05387">
    <property type="entry name" value="BY-kinase"/>
    <property type="match status" value="1"/>
</dbReference>
<dbReference type="AlphaFoldDB" id="A0A1X6Z2U8"/>
<feature type="region of interest" description="Disordered" evidence="3">
    <location>
        <begin position="1"/>
        <end position="36"/>
    </location>
</feature>
<keyword evidence="1" id="KW-0547">Nucleotide-binding</keyword>
<organism evidence="4 5">
    <name type="scientific">Roseovarius halotolerans</name>
    <dbReference type="NCBI Taxonomy" id="505353"/>
    <lineage>
        <taxon>Bacteria</taxon>
        <taxon>Pseudomonadati</taxon>
        <taxon>Pseudomonadota</taxon>
        <taxon>Alphaproteobacteria</taxon>
        <taxon>Rhodobacterales</taxon>
        <taxon>Roseobacteraceae</taxon>
        <taxon>Roseovarius</taxon>
    </lineage>
</organism>
<reference evidence="4 5" key="1">
    <citation type="submission" date="2017-03" db="EMBL/GenBank/DDBJ databases">
        <authorList>
            <person name="Afonso C.L."/>
            <person name="Miller P.J."/>
            <person name="Scott M.A."/>
            <person name="Spackman E."/>
            <person name="Goraichik I."/>
            <person name="Dimitrov K.M."/>
            <person name="Suarez D.L."/>
            <person name="Swayne D.E."/>
        </authorList>
    </citation>
    <scope>NUCLEOTIDE SEQUENCE [LARGE SCALE GENOMIC DNA]</scope>
    <source>
        <strain evidence="4 5">CECT 8110</strain>
    </source>
</reference>
<dbReference type="PANTHER" id="PTHR32309:SF13">
    <property type="entry name" value="FERRIC ENTEROBACTIN TRANSPORT PROTEIN FEPE"/>
    <property type="match status" value="1"/>
</dbReference>
<evidence type="ECO:0000256" key="1">
    <source>
        <dbReference type="ARBA" id="ARBA00022741"/>
    </source>
</evidence>
<keyword evidence="2" id="KW-0067">ATP-binding</keyword>
<dbReference type="PANTHER" id="PTHR32309">
    <property type="entry name" value="TYROSINE-PROTEIN KINASE"/>
    <property type="match status" value="1"/>
</dbReference>
<dbReference type="GO" id="GO:0005524">
    <property type="term" value="F:ATP binding"/>
    <property type="evidence" value="ECO:0007669"/>
    <property type="project" value="UniProtKB-KW"/>
</dbReference>
<name>A0A1X6Z2U8_9RHOB</name>
<dbReference type="GO" id="GO:0004715">
    <property type="term" value="F:non-membrane spanning protein tyrosine kinase activity"/>
    <property type="evidence" value="ECO:0007669"/>
    <property type="project" value="UniProtKB-EC"/>
</dbReference>
<evidence type="ECO:0000313" key="4">
    <source>
        <dbReference type="EMBL" id="SLN38420.1"/>
    </source>
</evidence>
<dbReference type="SUPFAM" id="SSF52540">
    <property type="entry name" value="P-loop containing nucleoside triphosphate hydrolases"/>
    <property type="match status" value="1"/>
</dbReference>
<dbReference type="Gene3D" id="3.40.50.300">
    <property type="entry name" value="P-loop containing nucleotide triphosphate hydrolases"/>
    <property type="match status" value="1"/>
</dbReference>
<keyword evidence="4" id="KW-0418">Kinase</keyword>
<sequence length="288" mass="32677">MERIQAALKKARESRGEQGRERPDAQVKPRSENKSNDTLILHEDMALGDRDEIWKAVQPFQPSDRLLNRNRIISHRSCPESVPYDVMRTKLLQKMRSKNWTRIAITSPTAGAGKTMTCINLAFSLSRQSDVHSMLLELDMRRPSMARMLGLTDSCQLARALAGDEAPEKHMRRYGKNLIFGANRAPERNPAELLQGSRSAHVVDEIEAQFRPDIMIFDTPPLFAGDDTMAFLDQVDCALLIAEAEKSTIEDIDKCEQELAARTNVLGVVLNKCRYLSRHEEYGKEYGY</sequence>
<gene>
    <name evidence="4" type="primary">ywqD</name>
    <name evidence="4" type="ORF">ROH8110_02022</name>
</gene>
<dbReference type="InterPro" id="IPR027417">
    <property type="entry name" value="P-loop_NTPase"/>
</dbReference>
<evidence type="ECO:0000313" key="5">
    <source>
        <dbReference type="Proteomes" id="UP000193207"/>
    </source>
</evidence>
<dbReference type="EC" id="2.7.10.2" evidence="4"/>
<protein>
    <submittedName>
        <fullName evidence="4">Tyrosine-protein kinase YwqD</fullName>
        <ecNumber evidence="4">2.7.10.2</ecNumber>
    </submittedName>
</protein>
<dbReference type="Pfam" id="PF10609">
    <property type="entry name" value="ParA"/>
    <property type="match status" value="1"/>
</dbReference>
<accession>A0A1X6Z2U8</accession>
<dbReference type="InterPro" id="IPR050445">
    <property type="entry name" value="Bact_polysacc_biosynth/exp"/>
</dbReference>